<dbReference type="AlphaFoldDB" id="X1E357"/>
<protein>
    <submittedName>
        <fullName evidence="1">Uncharacterized protein</fullName>
    </submittedName>
</protein>
<sequence>MPIDKAPTLAQCDRSLRALQMLFKDYPRKLPPAVVGMAG</sequence>
<reference evidence="1" key="1">
    <citation type="journal article" date="2014" name="Front. Microbiol.">
        <title>High frequency of phylogenetically diverse reductive dehalogenase-homologous genes in deep subseafloor sedimentary metagenomes.</title>
        <authorList>
            <person name="Kawai M."/>
            <person name="Futagami T."/>
            <person name="Toyoda A."/>
            <person name="Takaki Y."/>
            <person name="Nishi S."/>
            <person name="Hori S."/>
            <person name="Arai W."/>
            <person name="Tsubouchi T."/>
            <person name="Morono Y."/>
            <person name="Uchiyama I."/>
            <person name="Ito T."/>
            <person name="Fujiyama A."/>
            <person name="Inagaki F."/>
            <person name="Takami H."/>
        </authorList>
    </citation>
    <scope>NUCLEOTIDE SEQUENCE</scope>
    <source>
        <strain evidence="1">Expedition CK06-06</strain>
    </source>
</reference>
<name>X1E357_9ZZZZ</name>
<dbReference type="EMBL" id="BART01028272">
    <property type="protein sequence ID" value="GAH03088.1"/>
    <property type="molecule type" value="Genomic_DNA"/>
</dbReference>
<organism evidence="1">
    <name type="scientific">marine sediment metagenome</name>
    <dbReference type="NCBI Taxonomy" id="412755"/>
    <lineage>
        <taxon>unclassified sequences</taxon>
        <taxon>metagenomes</taxon>
        <taxon>ecological metagenomes</taxon>
    </lineage>
</organism>
<proteinExistence type="predicted"/>
<evidence type="ECO:0000313" key="1">
    <source>
        <dbReference type="EMBL" id="GAH03088.1"/>
    </source>
</evidence>
<accession>X1E357</accession>
<comment type="caution">
    <text evidence="1">The sequence shown here is derived from an EMBL/GenBank/DDBJ whole genome shotgun (WGS) entry which is preliminary data.</text>
</comment>
<gene>
    <name evidence="1" type="ORF">S01H4_49900</name>
</gene>